<dbReference type="InterPro" id="IPR027417">
    <property type="entry name" value="P-loop_NTPase"/>
</dbReference>
<dbReference type="GO" id="GO:0050262">
    <property type="term" value="F:ribosylnicotinamide kinase activity"/>
    <property type="evidence" value="ECO:0007669"/>
    <property type="project" value="UniProtKB-EC"/>
</dbReference>
<dbReference type="SUPFAM" id="SSF47413">
    <property type="entry name" value="lambda repressor-like DNA-binding domains"/>
    <property type="match status" value="1"/>
</dbReference>
<dbReference type="GO" id="GO:0009435">
    <property type="term" value="P:NAD+ biosynthetic process"/>
    <property type="evidence" value="ECO:0007669"/>
    <property type="project" value="InterPro"/>
</dbReference>
<dbReference type="Pfam" id="PF01467">
    <property type="entry name" value="CTP_transf_like"/>
    <property type="match status" value="1"/>
</dbReference>
<dbReference type="InterPro" id="IPR038727">
    <property type="entry name" value="NadR/Ttd14_AAA_dom"/>
</dbReference>
<keyword evidence="3" id="KW-0548">Nucleotidyltransferase</keyword>
<evidence type="ECO:0000256" key="1">
    <source>
        <dbReference type="PIRSR" id="PIRSR004776-1"/>
    </source>
</evidence>
<evidence type="ECO:0000259" key="2">
    <source>
        <dbReference type="PROSITE" id="PS50943"/>
    </source>
</evidence>
<feature type="binding site" evidence="1">
    <location>
        <begin position="144"/>
        <end position="157"/>
    </location>
    <ligand>
        <name>NAD(+)</name>
        <dbReference type="ChEBI" id="CHEBI:57540"/>
        <label>1</label>
    </ligand>
</feature>
<keyword evidence="1" id="KW-0547">Nucleotide-binding</keyword>
<feature type="binding site" evidence="1">
    <location>
        <begin position="177"/>
        <end position="179"/>
    </location>
    <ligand>
        <name>NAD(+)</name>
        <dbReference type="ChEBI" id="CHEBI:57540"/>
        <label>1</label>
    </ligand>
</feature>
<keyword evidence="3" id="KW-0418">Kinase</keyword>
<dbReference type="SUPFAM" id="SSF52374">
    <property type="entry name" value="Nucleotidylyl transferase"/>
    <property type="match status" value="1"/>
</dbReference>
<dbReference type="GO" id="GO:0000166">
    <property type="term" value="F:nucleotide binding"/>
    <property type="evidence" value="ECO:0007669"/>
    <property type="project" value="UniProtKB-KW"/>
</dbReference>
<dbReference type="PIRSF" id="PIRSF004776">
    <property type="entry name" value="NadR_NMNAT/RNK"/>
    <property type="match status" value="1"/>
</dbReference>
<dbReference type="Pfam" id="PF13521">
    <property type="entry name" value="AAA_28"/>
    <property type="match status" value="1"/>
</dbReference>
<dbReference type="Gene3D" id="3.40.50.300">
    <property type="entry name" value="P-loop containing nucleotide triphosphate hydrolases"/>
    <property type="match status" value="1"/>
</dbReference>
<dbReference type="Proteomes" id="UP000319483">
    <property type="component" value="Unassembled WGS sequence"/>
</dbReference>
<feature type="domain" description="HTH cro/C1-type" evidence="2">
    <location>
        <begin position="7"/>
        <end position="62"/>
    </location>
</feature>
<dbReference type="InterPro" id="IPR004821">
    <property type="entry name" value="Cyt_trans-like"/>
</dbReference>
<dbReference type="RefSeq" id="WP_144091606.1">
    <property type="nucleotide sequence ID" value="NZ_VMHM01000005.1"/>
</dbReference>
<sequence length="411" mass="47696">MNSFSYLKKAIKRRNLSLQTVADACQMTKGYLSQLANDKIKNPSAQKLQSLHQYLQIEQPTKNKKVGVIFGKFYPLHTGHIHLIQRAISQVDELYVILCSDTERDMALFEESAMSRQPTINDRIRWLLQTFKYQKNIHIELLEEDGIPAYPNGWLQWSERVKKLFKAKGIEPECVYSSEPQDVTMYKELFNLNTVLIDPQREFMKVSGTQIRKAPLKNWQYIPTEVRPFFVRTVAILGGESSGKSTLVNKLANVFNTTSAWEYGRDYVFSQLGGDERALQYADYDKIALGHAQYIDFAIKHANKVSFIDTDFVTTQAFCKKYEGKEHPFLQAMINNYRFDLVILLGNNTPWVADGLRHLGSPKQRKDFQQLLISILEKNNINYIRIDSPNYEERYLCCIDLVNQLINNEEY</sequence>
<protein>
    <submittedName>
        <fullName evidence="3">Multifunctional transcriptional regulator/nicotinamide-nucleotide adenylyltransferase/ribosylnicotinamide kinase NadR</fullName>
        <ecNumber evidence="3">2.7.1.22</ecNumber>
        <ecNumber evidence="3">2.7.7.1</ecNumber>
    </submittedName>
</protein>
<dbReference type="InterPro" id="IPR010982">
    <property type="entry name" value="Lambda_DNA-bd_dom_sf"/>
</dbReference>
<dbReference type="NCBIfam" id="NF005988">
    <property type="entry name" value="PRK08099.1"/>
    <property type="match status" value="1"/>
</dbReference>
<reference evidence="3 4" key="1">
    <citation type="submission" date="2019-07" db="EMBL/GenBank/DDBJ databases">
        <title>Gilliamella genomes.</title>
        <authorList>
            <person name="Zheng H."/>
        </authorList>
    </citation>
    <scope>NUCLEOTIDE SEQUENCE [LARGE SCALE GENOMIC DNA]</scope>
    <source>
        <strain evidence="3 4">W8127</strain>
    </source>
</reference>
<dbReference type="CDD" id="cd00093">
    <property type="entry name" value="HTH_XRE"/>
    <property type="match status" value="1"/>
</dbReference>
<keyword evidence="3" id="KW-0808">Transferase</keyword>
<dbReference type="EC" id="2.7.1.22" evidence="3"/>
<organism evidence="3 4">
    <name type="scientific">Gilliamella apicola</name>
    <dbReference type="NCBI Taxonomy" id="1196095"/>
    <lineage>
        <taxon>Bacteria</taxon>
        <taxon>Pseudomonadati</taxon>
        <taxon>Pseudomonadota</taxon>
        <taxon>Gammaproteobacteria</taxon>
        <taxon>Orbales</taxon>
        <taxon>Orbaceae</taxon>
        <taxon>Gilliamella</taxon>
    </lineage>
</organism>
<dbReference type="PROSITE" id="PS50943">
    <property type="entry name" value="HTH_CROC1"/>
    <property type="match status" value="1"/>
</dbReference>
<dbReference type="AlphaFoldDB" id="A0A556SR49"/>
<dbReference type="InterPro" id="IPR052735">
    <property type="entry name" value="NAD_biosynth-regulator"/>
</dbReference>
<evidence type="ECO:0000313" key="3">
    <source>
        <dbReference type="EMBL" id="TSK03619.1"/>
    </source>
</evidence>
<feature type="binding site" evidence="1">
    <location>
        <begin position="259"/>
        <end position="261"/>
    </location>
    <ligand>
        <name>NAD(+)</name>
        <dbReference type="ChEBI" id="CHEBI:57540"/>
        <label>2</label>
    </ligand>
</feature>
<name>A0A556SR49_9GAMM</name>
<comment type="caution">
    <text evidence="3">The sequence shown here is derived from an EMBL/GenBank/DDBJ whole genome shotgun (WGS) entry which is preliminary data.</text>
</comment>
<feature type="binding site" evidence="1">
    <location>
        <begin position="70"/>
        <end position="73"/>
    </location>
    <ligand>
        <name>NAD(+)</name>
        <dbReference type="ChEBI" id="CHEBI:57540"/>
        <label>1</label>
    </ligand>
</feature>
<dbReference type="SUPFAM" id="SSF52540">
    <property type="entry name" value="P-loop containing nucleoside triphosphate hydrolases"/>
    <property type="match status" value="1"/>
</dbReference>
<feature type="binding site" evidence="1">
    <location>
        <begin position="204"/>
        <end position="206"/>
    </location>
    <ligand>
        <name>NAD(+)</name>
        <dbReference type="ChEBI" id="CHEBI:57540"/>
        <label>1</label>
    </ligand>
</feature>
<feature type="binding site" evidence="1">
    <location>
        <position position="77"/>
    </location>
    <ligand>
        <name>NAD(+)</name>
        <dbReference type="ChEBI" id="CHEBI:57540"/>
        <label>1</label>
    </ligand>
</feature>
<dbReference type="InterPro" id="IPR014729">
    <property type="entry name" value="Rossmann-like_a/b/a_fold"/>
</dbReference>
<dbReference type="SMART" id="SM00530">
    <property type="entry name" value="HTH_XRE"/>
    <property type="match status" value="1"/>
</dbReference>
<dbReference type="GO" id="GO:0000309">
    <property type="term" value="F:nicotinamide-nucleotide adenylyltransferase activity"/>
    <property type="evidence" value="ECO:0007669"/>
    <property type="project" value="UniProtKB-EC"/>
</dbReference>
<dbReference type="EMBL" id="VMHM01000005">
    <property type="protein sequence ID" value="TSK03619.1"/>
    <property type="molecule type" value="Genomic_DNA"/>
</dbReference>
<accession>A0A556SR49</accession>
<dbReference type="PANTHER" id="PTHR37512">
    <property type="entry name" value="TRIFUNCTIONAL NAD BIOSYNTHESIS/REGULATOR PROTEIN NADR"/>
    <property type="match status" value="1"/>
</dbReference>
<dbReference type="InterPro" id="IPR006417">
    <property type="entry name" value="NadR_NMN_Atrans"/>
</dbReference>
<dbReference type="Gene3D" id="3.40.50.620">
    <property type="entry name" value="HUPs"/>
    <property type="match status" value="1"/>
</dbReference>
<dbReference type="NCBIfam" id="TIGR00125">
    <property type="entry name" value="cyt_tran_rel"/>
    <property type="match status" value="1"/>
</dbReference>
<dbReference type="PANTHER" id="PTHR37512:SF1">
    <property type="entry name" value="NADR_TTD14 AAA DOMAIN-CONTAINING PROTEIN"/>
    <property type="match status" value="1"/>
</dbReference>
<feature type="binding site" evidence="1">
    <location>
        <position position="104"/>
    </location>
    <ligand>
        <name>NAD(+)</name>
        <dbReference type="ChEBI" id="CHEBI:57540"/>
        <label>1</label>
    </ligand>
</feature>
<dbReference type="GO" id="GO:0003677">
    <property type="term" value="F:DNA binding"/>
    <property type="evidence" value="ECO:0007669"/>
    <property type="project" value="InterPro"/>
</dbReference>
<evidence type="ECO:0000313" key="4">
    <source>
        <dbReference type="Proteomes" id="UP000319483"/>
    </source>
</evidence>
<dbReference type="EC" id="2.7.7.1" evidence="3"/>
<proteinExistence type="predicted"/>
<dbReference type="Gene3D" id="1.10.260.40">
    <property type="entry name" value="lambda repressor-like DNA-binding domains"/>
    <property type="match status" value="1"/>
</dbReference>
<dbReference type="Pfam" id="PF01381">
    <property type="entry name" value="HTH_3"/>
    <property type="match status" value="1"/>
</dbReference>
<dbReference type="NCBIfam" id="TIGR01526">
    <property type="entry name" value="nadR_NMN_Atrans"/>
    <property type="match status" value="1"/>
</dbReference>
<dbReference type="InterPro" id="IPR016429">
    <property type="entry name" value="NAD_NadR"/>
</dbReference>
<dbReference type="InterPro" id="IPR001387">
    <property type="entry name" value="Cro/C1-type_HTH"/>
</dbReference>
<gene>
    <name evidence="3" type="primary">nadR</name>
    <name evidence="3" type="ORF">FPQ15_04305</name>
</gene>